<feature type="domain" description="DUF4214" evidence="2">
    <location>
        <begin position="541"/>
        <end position="592"/>
    </location>
</feature>
<feature type="transmembrane region" description="Helical" evidence="1">
    <location>
        <begin position="314"/>
        <end position="330"/>
    </location>
</feature>
<keyword evidence="4" id="KW-1185">Reference proteome</keyword>
<evidence type="ECO:0000313" key="4">
    <source>
        <dbReference type="Proteomes" id="UP000663400"/>
    </source>
</evidence>
<dbReference type="EMBL" id="CP071517">
    <property type="protein sequence ID" value="QSX73638.1"/>
    <property type="molecule type" value="Genomic_DNA"/>
</dbReference>
<keyword evidence="1" id="KW-0472">Membrane</keyword>
<proteinExistence type="predicted"/>
<gene>
    <name evidence="3" type="ORF">HIV01_010325</name>
</gene>
<feature type="transmembrane region" description="Helical" evidence="1">
    <location>
        <begin position="12"/>
        <end position="34"/>
    </location>
</feature>
<accession>A0ABX7R698</accession>
<feature type="transmembrane region" description="Helical" evidence="1">
    <location>
        <begin position="370"/>
        <end position="388"/>
    </location>
</feature>
<reference evidence="3 4" key="1">
    <citation type="submission" date="2021-02" db="EMBL/GenBank/DDBJ databases">
        <title>Lysobacter arenosi sp. nov., isolated from soil of gangwondo yeongwol, south Korea.</title>
        <authorList>
            <person name="Kim K.R."/>
            <person name="Kim K.H."/>
            <person name="Jeon C.O."/>
        </authorList>
    </citation>
    <scope>NUCLEOTIDE SEQUENCE [LARGE SCALE GENOMIC DNA]</scope>
    <source>
        <strain evidence="3 4">R7</strain>
    </source>
</reference>
<organism evidence="3 4">
    <name type="scientific">Lysobacter arenosi</name>
    <dbReference type="NCBI Taxonomy" id="2795387"/>
    <lineage>
        <taxon>Bacteria</taxon>
        <taxon>Pseudomonadati</taxon>
        <taxon>Pseudomonadota</taxon>
        <taxon>Gammaproteobacteria</taxon>
        <taxon>Lysobacterales</taxon>
        <taxon>Lysobacteraceae</taxon>
        <taxon>Lysobacter</taxon>
    </lineage>
</organism>
<feature type="transmembrane region" description="Helical" evidence="1">
    <location>
        <begin position="87"/>
        <end position="112"/>
    </location>
</feature>
<evidence type="ECO:0000259" key="2">
    <source>
        <dbReference type="Pfam" id="PF13946"/>
    </source>
</evidence>
<keyword evidence="1" id="KW-0812">Transmembrane</keyword>
<dbReference type="InterPro" id="IPR025282">
    <property type="entry name" value="DUF4214"/>
</dbReference>
<dbReference type="Pfam" id="PF13946">
    <property type="entry name" value="DUF4214"/>
    <property type="match status" value="1"/>
</dbReference>
<dbReference type="RefSeq" id="WP_200606901.1">
    <property type="nucleotide sequence ID" value="NZ_CP071517.1"/>
</dbReference>
<sequence length="597" mass="65689">MRLLLDRTQKYFANTSAMSLFFCLAVLMYVLAYFSSVFAPGLSNPLGWWGWWDQSQYLRSADALAHGNLDPSEHWYPLGYSLLGAIFFRWVPLHAFFVPNLLCFLAFGLSLVHMAKALGLARAWGVVALFAGAVLPSLMLEQYVIPWSTIPLAAAYGWIMLLYLLCMRDGFTRGRMVGLALLFVAVIAVRPTDVFPLVPLAAHLAVGLVRAWQTGDKRAVLSVAAWGGLTALGGLAAYAALHVAIYGWSPSTYMEMASALGFDFRSIPYKYALIFGDPREFYGSGLGIFARYPFAILGLFGVVYVLLFGRQARMLSIVVIASVGLYLAFTDFHPGNMWRYKLIHYIAWTFPVALLLAFFAVSDAVARRRWTAAVVALVVTALLGTVSLRARGEVPPVQVTVRGDRLSLQFAEPTSLLAYRIDGVRKENGRATPLLYGKALADGVTWSSVSDYRVSEVDGSTFVLFNRPQRLTRFDLPIEPGADATGATAVALVPRPTLMLPHRRPEDGDTVARVQSLREQQATVERCPGEAPRSDAQPALDSDFLRSAYQTVLGRNPDPSGFEGGCQLLVSGTLTRPQLLRSMMDSEEFRAKAKRGP</sequence>
<protein>
    <submittedName>
        <fullName evidence="3">DUF4214 domain-containing protein</fullName>
    </submittedName>
</protein>
<keyword evidence="1" id="KW-1133">Transmembrane helix</keyword>
<evidence type="ECO:0000256" key="1">
    <source>
        <dbReference type="SAM" id="Phobius"/>
    </source>
</evidence>
<feature type="transmembrane region" description="Helical" evidence="1">
    <location>
        <begin position="119"/>
        <end position="138"/>
    </location>
</feature>
<feature type="transmembrane region" description="Helical" evidence="1">
    <location>
        <begin position="288"/>
        <end position="307"/>
    </location>
</feature>
<feature type="transmembrane region" description="Helical" evidence="1">
    <location>
        <begin position="144"/>
        <end position="165"/>
    </location>
</feature>
<name>A0ABX7R698_9GAMM</name>
<evidence type="ECO:0000313" key="3">
    <source>
        <dbReference type="EMBL" id="QSX73638.1"/>
    </source>
</evidence>
<dbReference type="Proteomes" id="UP000663400">
    <property type="component" value="Chromosome"/>
</dbReference>
<feature type="transmembrane region" description="Helical" evidence="1">
    <location>
        <begin position="342"/>
        <end position="361"/>
    </location>
</feature>
<feature type="transmembrane region" description="Helical" evidence="1">
    <location>
        <begin position="224"/>
        <end position="248"/>
    </location>
</feature>